<proteinExistence type="predicted"/>
<dbReference type="VEuPathDB" id="VectorBase:ADAR2_007787"/>
<dbReference type="Proteomes" id="UP000000673">
    <property type="component" value="Unassembled WGS sequence"/>
</dbReference>
<reference evidence="2 4" key="1">
    <citation type="journal article" date="2010" name="BMC Genomics">
        <title>Combination of measures distinguishes pre-miRNAs from other stem-loops in the genome of the newly sequenced Anopheles darlingi.</title>
        <authorList>
            <person name="Mendes N.D."/>
            <person name="Freitas A.T."/>
            <person name="Vasconcelos A.T."/>
            <person name="Sagot M.F."/>
        </authorList>
    </citation>
    <scope>NUCLEOTIDE SEQUENCE</scope>
</reference>
<dbReference type="AlphaFoldDB" id="W5JJ51"/>
<evidence type="ECO:0000313" key="4">
    <source>
        <dbReference type="Proteomes" id="UP000000673"/>
    </source>
</evidence>
<organism evidence="2">
    <name type="scientific">Anopheles darlingi</name>
    <name type="common">Mosquito</name>
    <dbReference type="NCBI Taxonomy" id="43151"/>
    <lineage>
        <taxon>Eukaryota</taxon>
        <taxon>Metazoa</taxon>
        <taxon>Ecdysozoa</taxon>
        <taxon>Arthropoda</taxon>
        <taxon>Hexapoda</taxon>
        <taxon>Insecta</taxon>
        <taxon>Pterygota</taxon>
        <taxon>Neoptera</taxon>
        <taxon>Endopterygota</taxon>
        <taxon>Diptera</taxon>
        <taxon>Nematocera</taxon>
        <taxon>Culicoidea</taxon>
        <taxon>Culicidae</taxon>
        <taxon>Anophelinae</taxon>
        <taxon>Anopheles</taxon>
    </lineage>
</organism>
<dbReference type="STRING" id="43151.W5JJ51"/>
<accession>W5JJ51</accession>
<gene>
    <name evidence="2" type="ORF">AND_005477</name>
</gene>
<reference evidence="3" key="4">
    <citation type="submission" date="2015-06" db="UniProtKB">
        <authorList>
            <consortium name="EnsemblMetazoa"/>
        </authorList>
    </citation>
    <scope>IDENTIFICATION</scope>
</reference>
<dbReference type="EnsemblMetazoa" id="ADAC005477-RA">
    <property type="protein sequence ID" value="ADAC005477-PA"/>
    <property type="gene ID" value="ADAC005477"/>
</dbReference>
<feature type="compositionally biased region" description="Polar residues" evidence="1">
    <location>
        <begin position="26"/>
        <end position="36"/>
    </location>
</feature>
<evidence type="ECO:0000313" key="3">
    <source>
        <dbReference type="EnsemblMetazoa" id="ADAC005477-PA"/>
    </source>
</evidence>
<reference evidence="2" key="2">
    <citation type="submission" date="2010-05" db="EMBL/GenBank/DDBJ databases">
        <authorList>
            <person name="Almeida L.G."/>
            <person name="Nicolas M.F."/>
            <person name="Souza R.C."/>
            <person name="Vasconcelos A.T.R."/>
        </authorList>
    </citation>
    <scope>NUCLEOTIDE SEQUENCE</scope>
</reference>
<evidence type="ECO:0000313" key="2">
    <source>
        <dbReference type="EMBL" id="ETN62824.1"/>
    </source>
</evidence>
<sequence length="156" mass="17245">MRKQPKLALPWDGTKPGGTPSPPTTEATDSPTQPQDEATVVVVEPFQECNKFETAQASASAAPAVGGGTLTESADDAGVNVTVATQTGHESPDLAFNPDKMTSDKHCYECKVRYRDPKPQDLVMYLHAWKYKGPGWEYETELPEWARVDWRDTDFE</sequence>
<keyword evidence="4" id="KW-1185">Reference proteome</keyword>
<dbReference type="EMBL" id="ADMH02001369">
    <property type="protein sequence ID" value="ETN62824.1"/>
    <property type="molecule type" value="Genomic_DNA"/>
</dbReference>
<feature type="region of interest" description="Disordered" evidence="1">
    <location>
        <begin position="1"/>
        <end position="38"/>
    </location>
</feature>
<name>W5JJ51_ANODA</name>
<dbReference type="VEuPathDB" id="VectorBase:ADAC005477"/>
<dbReference type="HOGENOM" id="CLU_1688206_0_0_1"/>
<protein>
    <submittedName>
        <fullName evidence="2 3">Uncharacterized protein</fullName>
    </submittedName>
</protein>
<evidence type="ECO:0000256" key="1">
    <source>
        <dbReference type="SAM" id="MobiDB-lite"/>
    </source>
</evidence>
<reference evidence="2" key="3">
    <citation type="journal article" date="2013" name="Nucleic Acids Res.">
        <title>The genome of Anopheles darlingi, the main neotropical malaria vector.</title>
        <authorList>
            <person name="Marinotti O."/>
            <person name="Cerqueira G.C."/>
            <person name="de Almeida L.G."/>
            <person name="Ferro M.I."/>
            <person name="Loreto E.L."/>
            <person name="Zaha A."/>
            <person name="Teixeira S.M."/>
            <person name="Wespiser A.R."/>
            <person name="Almeida E Silva A."/>
            <person name="Schlindwein A.D."/>
            <person name="Pacheco A.C."/>
            <person name="Silva A.L."/>
            <person name="Graveley B.R."/>
            <person name="Walenz B.P."/>
            <person name="Lima Bde A."/>
            <person name="Ribeiro C.A."/>
            <person name="Nunes-Silva C.G."/>
            <person name="de Carvalho C.R."/>
            <person name="Soares C.M."/>
            <person name="de Menezes C.B."/>
            <person name="Matiolli C."/>
            <person name="Caffrey D."/>
            <person name="Araujo D.A."/>
            <person name="de Oliveira D.M."/>
            <person name="Golenbock D."/>
            <person name="Grisard E.C."/>
            <person name="Fantinatti-Garboggini F."/>
            <person name="de Carvalho F.M."/>
            <person name="Barcellos F.G."/>
            <person name="Prosdocimi F."/>
            <person name="May G."/>
            <person name="Azevedo Junior G.M."/>
            <person name="Guimaraes G.M."/>
            <person name="Goldman G.H."/>
            <person name="Padilha I.Q."/>
            <person name="Batista Jda S."/>
            <person name="Ferro J.A."/>
            <person name="Ribeiro J.M."/>
            <person name="Fietto J.L."/>
            <person name="Dabbas K.M."/>
            <person name="Cerdeira L."/>
            <person name="Agnez-Lima L.F."/>
            <person name="Brocchi M."/>
            <person name="de Carvalho M.O."/>
            <person name="Teixeira Mde M."/>
            <person name="Diniz Maia Mde M."/>
            <person name="Goldman M.H."/>
            <person name="Cruz Schneider M.P."/>
            <person name="Felipe M.S."/>
            <person name="Hungria M."/>
            <person name="Nicolas M.F."/>
            <person name="Pereira M."/>
            <person name="Montes M.A."/>
            <person name="Cantao M.E."/>
            <person name="Vincentz M."/>
            <person name="Rafael M.S."/>
            <person name="Silverman N."/>
            <person name="Stoco P.H."/>
            <person name="Souza R.C."/>
            <person name="Vicentini R."/>
            <person name="Gazzinelli R.T."/>
            <person name="Neves Rde O."/>
            <person name="Silva R."/>
            <person name="Astolfi-Filho S."/>
            <person name="Maciel T.E."/>
            <person name="Urmenyi T.P."/>
            <person name="Tadei W.P."/>
            <person name="Camargo E.P."/>
            <person name="de Vasconcelos A.T."/>
        </authorList>
    </citation>
    <scope>NUCLEOTIDE SEQUENCE</scope>
</reference>
<dbReference type="eggNOG" id="KOG1919">
    <property type="taxonomic scope" value="Eukaryota"/>
</dbReference>